<dbReference type="EMBL" id="CAJVQC010111005">
    <property type="protein sequence ID" value="CAG8835095.1"/>
    <property type="molecule type" value="Genomic_DNA"/>
</dbReference>
<feature type="non-terminal residue" evidence="1">
    <location>
        <position position="79"/>
    </location>
</feature>
<keyword evidence="2" id="KW-1185">Reference proteome</keyword>
<sequence>MDKGFTFDDARLAFERDNTTVNPLTTNKTEEHAVLTHYGLSLYFHRELDRARAMRHTEDNLAELRRMINLLNTFATAEA</sequence>
<accession>A0ACA9SDG0</accession>
<protein>
    <submittedName>
        <fullName evidence="1">9508_t:CDS:1</fullName>
    </submittedName>
</protein>
<gene>
    <name evidence="1" type="ORF">RPERSI_LOCUS29426</name>
</gene>
<reference evidence="1" key="1">
    <citation type="submission" date="2021-06" db="EMBL/GenBank/DDBJ databases">
        <authorList>
            <person name="Kallberg Y."/>
            <person name="Tangrot J."/>
            <person name="Rosling A."/>
        </authorList>
    </citation>
    <scope>NUCLEOTIDE SEQUENCE</scope>
    <source>
        <strain evidence="1">MA461A</strain>
    </source>
</reference>
<evidence type="ECO:0000313" key="1">
    <source>
        <dbReference type="EMBL" id="CAG8835095.1"/>
    </source>
</evidence>
<comment type="caution">
    <text evidence="1">The sequence shown here is derived from an EMBL/GenBank/DDBJ whole genome shotgun (WGS) entry which is preliminary data.</text>
</comment>
<name>A0ACA9SDG0_9GLOM</name>
<proteinExistence type="predicted"/>
<evidence type="ECO:0000313" key="2">
    <source>
        <dbReference type="Proteomes" id="UP000789920"/>
    </source>
</evidence>
<organism evidence="1 2">
    <name type="scientific">Racocetra persica</name>
    <dbReference type="NCBI Taxonomy" id="160502"/>
    <lineage>
        <taxon>Eukaryota</taxon>
        <taxon>Fungi</taxon>
        <taxon>Fungi incertae sedis</taxon>
        <taxon>Mucoromycota</taxon>
        <taxon>Glomeromycotina</taxon>
        <taxon>Glomeromycetes</taxon>
        <taxon>Diversisporales</taxon>
        <taxon>Gigasporaceae</taxon>
        <taxon>Racocetra</taxon>
    </lineage>
</organism>
<dbReference type="Proteomes" id="UP000789920">
    <property type="component" value="Unassembled WGS sequence"/>
</dbReference>